<sequence>MIQITFIDHSGKETRLSVPEGTSIMQAAVQNGVEGVIGECGGSAMCATCHCHIEADFAPKLPPMGDMEEAMLECATAPVDDRSRLGCQIELTSDLDGITVYLPESQV</sequence>
<dbReference type="RefSeq" id="WP_109532762.1">
    <property type="nucleotide sequence ID" value="NZ_QEYD01000004.1"/>
</dbReference>
<dbReference type="PROSITE" id="PS00814">
    <property type="entry name" value="ADX"/>
    <property type="match status" value="1"/>
</dbReference>
<dbReference type="InterPro" id="IPR018298">
    <property type="entry name" value="Adrenodoxin_Fe-S_BS"/>
</dbReference>
<dbReference type="InterPro" id="IPR012675">
    <property type="entry name" value="Beta-grasp_dom_sf"/>
</dbReference>
<dbReference type="GO" id="GO:0046872">
    <property type="term" value="F:metal ion binding"/>
    <property type="evidence" value="ECO:0007669"/>
    <property type="project" value="UniProtKB-KW"/>
</dbReference>
<dbReference type="PANTHER" id="PTHR23426:SF65">
    <property type="entry name" value="FERREDOXIN-2, MITOCHONDRIAL"/>
    <property type="match status" value="1"/>
</dbReference>
<comment type="cofactor">
    <cofactor evidence="6">
        <name>[2Fe-2S] cluster</name>
        <dbReference type="ChEBI" id="CHEBI:190135"/>
    </cofactor>
</comment>
<accession>A0A2U2CCS2</accession>
<dbReference type="SUPFAM" id="SSF54292">
    <property type="entry name" value="2Fe-2S ferredoxin-like"/>
    <property type="match status" value="1"/>
</dbReference>
<dbReference type="EMBL" id="QEYD01000004">
    <property type="protein sequence ID" value="PWE29649.1"/>
    <property type="molecule type" value="Genomic_DNA"/>
</dbReference>
<dbReference type="GO" id="GO:0140647">
    <property type="term" value="P:P450-containing electron transport chain"/>
    <property type="evidence" value="ECO:0007669"/>
    <property type="project" value="InterPro"/>
</dbReference>
<evidence type="ECO:0000256" key="2">
    <source>
        <dbReference type="ARBA" id="ARBA00022714"/>
    </source>
</evidence>
<evidence type="ECO:0000313" key="8">
    <source>
        <dbReference type="EMBL" id="PWE29649.1"/>
    </source>
</evidence>
<proteinExistence type="inferred from homology"/>
<evidence type="ECO:0000259" key="7">
    <source>
        <dbReference type="PROSITE" id="PS51085"/>
    </source>
</evidence>
<keyword evidence="9" id="KW-1185">Reference proteome</keyword>
<comment type="similarity">
    <text evidence="1">Belongs to the adrenodoxin/putidaredoxin family.</text>
</comment>
<keyword evidence="3" id="KW-0479">Metal-binding</keyword>
<dbReference type="GO" id="GO:0051537">
    <property type="term" value="F:2 iron, 2 sulfur cluster binding"/>
    <property type="evidence" value="ECO:0007669"/>
    <property type="project" value="UniProtKB-KW"/>
</dbReference>
<name>A0A2U2CCS2_9RHOB</name>
<organism evidence="8 9">
    <name type="scientific">Pararhodobacter marinus</name>
    <dbReference type="NCBI Taxonomy" id="2184063"/>
    <lineage>
        <taxon>Bacteria</taxon>
        <taxon>Pseudomonadati</taxon>
        <taxon>Pseudomonadota</taxon>
        <taxon>Alphaproteobacteria</taxon>
        <taxon>Rhodobacterales</taxon>
        <taxon>Paracoccaceae</taxon>
        <taxon>Pararhodobacter</taxon>
    </lineage>
</organism>
<dbReference type="GeneID" id="94364800"/>
<dbReference type="PANTHER" id="PTHR23426">
    <property type="entry name" value="FERREDOXIN/ADRENODOXIN"/>
    <property type="match status" value="1"/>
</dbReference>
<dbReference type="GO" id="GO:0005829">
    <property type="term" value="C:cytosol"/>
    <property type="evidence" value="ECO:0007669"/>
    <property type="project" value="TreeGrafter"/>
</dbReference>
<evidence type="ECO:0000256" key="5">
    <source>
        <dbReference type="ARBA" id="ARBA00023014"/>
    </source>
</evidence>
<reference evidence="8 9" key="1">
    <citation type="submission" date="2018-05" db="EMBL/GenBank/DDBJ databases">
        <title>Pararhodobacter marina sp. nov., isolated from deep-sea water of the Indian Ocean.</title>
        <authorList>
            <person name="Lai Q.Sr."/>
            <person name="Liu X."/>
            <person name="Shao Z."/>
        </authorList>
    </citation>
    <scope>NUCLEOTIDE SEQUENCE [LARGE SCALE GENOMIC DNA]</scope>
    <source>
        <strain evidence="8 9">CIC4N-9</strain>
    </source>
</reference>
<dbReference type="AlphaFoldDB" id="A0A2U2CCS2"/>
<dbReference type="Gene3D" id="3.10.20.30">
    <property type="match status" value="1"/>
</dbReference>
<dbReference type="InterPro" id="IPR001055">
    <property type="entry name" value="Adrenodoxin-like"/>
</dbReference>
<evidence type="ECO:0000256" key="1">
    <source>
        <dbReference type="ARBA" id="ARBA00010914"/>
    </source>
</evidence>
<evidence type="ECO:0000256" key="6">
    <source>
        <dbReference type="ARBA" id="ARBA00034078"/>
    </source>
</evidence>
<keyword evidence="5" id="KW-0411">Iron-sulfur</keyword>
<dbReference type="OrthoDB" id="9799640at2"/>
<dbReference type="Pfam" id="PF00111">
    <property type="entry name" value="Fer2"/>
    <property type="match status" value="1"/>
</dbReference>
<feature type="domain" description="2Fe-2S ferredoxin-type" evidence="7">
    <location>
        <begin position="2"/>
        <end position="106"/>
    </location>
</feature>
<dbReference type="InterPro" id="IPR001041">
    <property type="entry name" value="2Fe-2S_ferredoxin-type"/>
</dbReference>
<dbReference type="PRINTS" id="PR00355">
    <property type="entry name" value="ADRENODOXIN"/>
</dbReference>
<gene>
    <name evidence="8" type="ORF">C4N9_07855</name>
</gene>
<keyword evidence="4" id="KW-0408">Iron</keyword>
<comment type="caution">
    <text evidence="8">The sequence shown here is derived from an EMBL/GenBank/DDBJ whole genome shotgun (WGS) entry which is preliminary data.</text>
</comment>
<dbReference type="GO" id="GO:0009055">
    <property type="term" value="F:electron transfer activity"/>
    <property type="evidence" value="ECO:0007669"/>
    <property type="project" value="TreeGrafter"/>
</dbReference>
<keyword evidence="2" id="KW-0001">2Fe-2S</keyword>
<dbReference type="CDD" id="cd00207">
    <property type="entry name" value="fer2"/>
    <property type="match status" value="1"/>
</dbReference>
<dbReference type="InterPro" id="IPR036010">
    <property type="entry name" value="2Fe-2S_ferredoxin-like_sf"/>
</dbReference>
<dbReference type="Proteomes" id="UP000244940">
    <property type="component" value="Unassembled WGS sequence"/>
</dbReference>
<protein>
    <recommendedName>
        <fullName evidence="7">2Fe-2S ferredoxin-type domain-containing protein</fullName>
    </recommendedName>
</protein>
<evidence type="ECO:0000256" key="3">
    <source>
        <dbReference type="ARBA" id="ARBA00022723"/>
    </source>
</evidence>
<evidence type="ECO:0000256" key="4">
    <source>
        <dbReference type="ARBA" id="ARBA00023004"/>
    </source>
</evidence>
<evidence type="ECO:0000313" key="9">
    <source>
        <dbReference type="Proteomes" id="UP000244940"/>
    </source>
</evidence>
<dbReference type="PROSITE" id="PS51085">
    <property type="entry name" value="2FE2S_FER_2"/>
    <property type="match status" value="1"/>
</dbReference>